<keyword evidence="2" id="KW-1185">Reference proteome</keyword>
<name>A0ABY9IKJ4_9ACTN</name>
<proteinExistence type="predicted"/>
<reference evidence="1 2" key="1">
    <citation type="submission" date="2023-03" db="EMBL/GenBank/DDBJ databases">
        <title>Isolation and description of six Streptomyces strains from soil environments, able to metabolize different microbial glucans.</title>
        <authorList>
            <person name="Widen T."/>
            <person name="Larsbrink J."/>
        </authorList>
    </citation>
    <scope>NUCLEOTIDE SEQUENCE [LARGE SCALE GENOMIC DNA]</scope>
    <source>
        <strain evidence="1 2">Alt2</strain>
    </source>
</reference>
<evidence type="ECO:0000313" key="2">
    <source>
        <dbReference type="Proteomes" id="UP001235744"/>
    </source>
</evidence>
<evidence type="ECO:0000313" key="1">
    <source>
        <dbReference type="EMBL" id="WLQ55805.1"/>
    </source>
</evidence>
<dbReference type="EMBL" id="CP120988">
    <property type="protein sequence ID" value="WLQ55805.1"/>
    <property type="molecule type" value="Genomic_DNA"/>
</dbReference>
<accession>A0ABY9IKJ4</accession>
<dbReference type="Pfam" id="PF05331">
    <property type="entry name" value="DUF742"/>
    <property type="match status" value="1"/>
</dbReference>
<dbReference type="Proteomes" id="UP001235744">
    <property type="component" value="Chromosome"/>
</dbReference>
<gene>
    <name evidence="1" type="ORF">P8A19_10270</name>
</gene>
<dbReference type="InterPro" id="IPR007995">
    <property type="entry name" value="DUF742"/>
</dbReference>
<dbReference type="PANTHER" id="PTHR36221:SF1">
    <property type="entry name" value="DUF742 DOMAIN-CONTAINING PROTEIN"/>
    <property type="match status" value="1"/>
</dbReference>
<protein>
    <submittedName>
        <fullName evidence="1">DUF742 domain-containing protein</fullName>
    </submittedName>
</protein>
<sequence>MSAHGDGAEDSTFVRTYALTRGRTRPRHLMALDTVLDAGPGRPGPGQAAECVEILALCREHRRSVTELAGRLGRPVTAVKILISDLLDAHALVVSVTDAYASSDTEADERPTTHLLAALSAGLKRKWPDATDYPQAG</sequence>
<organism evidence="1 2">
    <name type="scientific">Streptomyces poriferorum</name>
    <dbReference type="NCBI Taxonomy" id="2798799"/>
    <lineage>
        <taxon>Bacteria</taxon>
        <taxon>Bacillati</taxon>
        <taxon>Actinomycetota</taxon>
        <taxon>Actinomycetes</taxon>
        <taxon>Kitasatosporales</taxon>
        <taxon>Streptomycetaceae</taxon>
        <taxon>Streptomyces</taxon>
    </lineage>
</organism>
<dbReference type="PANTHER" id="PTHR36221">
    <property type="entry name" value="DUF742 DOMAIN-CONTAINING PROTEIN"/>
    <property type="match status" value="1"/>
</dbReference>
<dbReference type="RefSeq" id="WP_306071970.1">
    <property type="nucleotide sequence ID" value="NZ_CP120988.1"/>
</dbReference>